<evidence type="ECO:0000313" key="3">
    <source>
        <dbReference type="WBParaSite" id="nRc.2.0.1.t41358-RA"/>
    </source>
</evidence>
<name>A0A915KR39_ROMCU</name>
<dbReference type="WBParaSite" id="nRc.2.0.1.t41358-RA">
    <property type="protein sequence ID" value="nRc.2.0.1.t41358-RA"/>
    <property type="gene ID" value="nRc.2.0.1.g41358"/>
</dbReference>
<evidence type="ECO:0000256" key="1">
    <source>
        <dbReference type="SAM" id="SignalP"/>
    </source>
</evidence>
<proteinExistence type="predicted"/>
<sequence length="68" mass="7963">MHFHTILLYSTFFATKALHVNDIEYKGIHCELPCKHILDCYHQNKDFIMDCDKNVNCCEVYGRRAVVG</sequence>
<accession>A0A915KR39</accession>
<keyword evidence="2" id="KW-1185">Reference proteome</keyword>
<dbReference type="AlphaFoldDB" id="A0A915KR39"/>
<reference evidence="3" key="1">
    <citation type="submission" date="2022-11" db="UniProtKB">
        <authorList>
            <consortium name="WormBaseParasite"/>
        </authorList>
    </citation>
    <scope>IDENTIFICATION</scope>
</reference>
<dbReference type="Proteomes" id="UP000887565">
    <property type="component" value="Unplaced"/>
</dbReference>
<evidence type="ECO:0000313" key="2">
    <source>
        <dbReference type="Proteomes" id="UP000887565"/>
    </source>
</evidence>
<organism evidence="2 3">
    <name type="scientific">Romanomermis culicivorax</name>
    <name type="common">Nematode worm</name>
    <dbReference type="NCBI Taxonomy" id="13658"/>
    <lineage>
        <taxon>Eukaryota</taxon>
        <taxon>Metazoa</taxon>
        <taxon>Ecdysozoa</taxon>
        <taxon>Nematoda</taxon>
        <taxon>Enoplea</taxon>
        <taxon>Dorylaimia</taxon>
        <taxon>Mermithida</taxon>
        <taxon>Mermithoidea</taxon>
        <taxon>Mermithidae</taxon>
        <taxon>Romanomermis</taxon>
    </lineage>
</organism>
<protein>
    <submittedName>
        <fullName evidence="3">Uncharacterized protein</fullName>
    </submittedName>
</protein>
<feature type="chain" id="PRO_5036688731" evidence="1">
    <location>
        <begin position="18"/>
        <end position="68"/>
    </location>
</feature>
<feature type="signal peptide" evidence="1">
    <location>
        <begin position="1"/>
        <end position="17"/>
    </location>
</feature>
<keyword evidence="1" id="KW-0732">Signal</keyword>